<dbReference type="EMBL" id="HE573027">
    <property type="protein sequence ID" value="CCC53811.1"/>
    <property type="molecule type" value="Genomic_DNA"/>
</dbReference>
<evidence type="ECO:0000313" key="7">
    <source>
        <dbReference type="EMBL" id="CCC53811.1"/>
    </source>
</evidence>
<reference evidence="7" key="1">
    <citation type="journal article" date="2012" name="Proc. Natl. Acad. Sci. U.S.A.">
        <title>Antigenic diversity is generated by distinct evolutionary mechanisms in African trypanosome species.</title>
        <authorList>
            <person name="Jackson A.P."/>
            <person name="Berry A."/>
            <person name="Aslett M."/>
            <person name="Allison H.C."/>
            <person name="Burton P."/>
            <person name="Vavrova-Anderson J."/>
            <person name="Brown R."/>
            <person name="Browne H."/>
            <person name="Corton N."/>
            <person name="Hauser H."/>
            <person name="Gamble J."/>
            <person name="Gilderthorp R."/>
            <person name="Marcello L."/>
            <person name="McQuillan J."/>
            <person name="Otto T.D."/>
            <person name="Quail M.A."/>
            <person name="Sanders M.J."/>
            <person name="van Tonder A."/>
            <person name="Ginger M.L."/>
            <person name="Field M.C."/>
            <person name="Barry J.D."/>
            <person name="Hertz-Fowler C."/>
            <person name="Berriman M."/>
        </authorList>
    </citation>
    <scope>NUCLEOTIDE SEQUENCE</scope>
    <source>
        <strain evidence="7">Y486</strain>
    </source>
</reference>
<evidence type="ECO:0000256" key="2">
    <source>
        <dbReference type="ARBA" id="ARBA00007174"/>
    </source>
</evidence>
<comment type="cofactor">
    <cofactor evidence="1">
        <name>Zn(2+)</name>
        <dbReference type="ChEBI" id="CHEBI:29105"/>
    </cofactor>
</comment>
<dbReference type="InterPro" id="IPR002579">
    <property type="entry name" value="Met_Sox_Rdtase_MsrB_dom"/>
</dbReference>
<dbReference type="InterPro" id="IPR028427">
    <property type="entry name" value="Met_Sox_Rdtase_MsrB"/>
</dbReference>
<evidence type="ECO:0000256" key="1">
    <source>
        <dbReference type="ARBA" id="ARBA00001947"/>
    </source>
</evidence>
<comment type="similarity">
    <text evidence="2">Belongs to the MsrB Met sulfoxide reductase family.</text>
</comment>
<name>G0UDA0_TRYVY</name>
<organism evidence="7">
    <name type="scientific">Trypanosoma vivax (strain Y486)</name>
    <dbReference type="NCBI Taxonomy" id="1055687"/>
    <lineage>
        <taxon>Eukaryota</taxon>
        <taxon>Discoba</taxon>
        <taxon>Euglenozoa</taxon>
        <taxon>Kinetoplastea</taxon>
        <taxon>Metakinetoplastina</taxon>
        <taxon>Trypanosomatida</taxon>
        <taxon>Trypanosomatidae</taxon>
        <taxon>Trypanosoma</taxon>
        <taxon>Duttonella</taxon>
    </lineage>
</organism>
<protein>
    <submittedName>
        <fullName evidence="7">Putative methionine sulfoxide reductase</fullName>
    </submittedName>
</protein>
<accession>G0UDA0</accession>
<proteinExistence type="inferred from homology"/>
<gene>
    <name evidence="7" type="ORF">TVY486_1112950</name>
</gene>
<evidence type="ECO:0000259" key="6">
    <source>
        <dbReference type="PROSITE" id="PS51790"/>
    </source>
</evidence>
<keyword evidence="4" id="KW-0862">Zinc</keyword>
<dbReference type="Pfam" id="PF01641">
    <property type="entry name" value="SelR"/>
    <property type="match status" value="1"/>
</dbReference>
<dbReference type="PROSITE" id="PS51790">
    <property type="entry name" value="MSRB"/>
    <property type="match status" value="1"/>
</dbReference>
<dbReference type="PANTHER" id="PTHR46081:SF8">
    <property type="entry name" value="PEPTIDE METHIONINE SULFOXIDE REDUCTASE 2"/>
    <property type="match status" value="1"/>
</dbReference>
<dbReference type="GO" id="GO:0033743">
    <property type="term" value="F:peptide-methionine (R)-S-oxide reductase activity"/>
    <property type="evidence" value="ECO:0007669"/>
    <property type="project" value="InterPro"/>
</dbReference>
<feature type="domain" description="MsrB" evidence="6">
    <location>
        <begin position="57"/>
        <end position="178"/>
    </location>
</feature>
<dbReference type="GO" id="GO:0030091">
    <property type="term" value="P:protein repair"/>
    <property type="evidence" value="ECO:0007669"/>
    <property type="project" value="InterPro"/>
</dbReference>
<dbReference type="Gene3D" id="2.170.150.20">
    <property type="entry name" value="Peptide methionine sulfoxide reductase"/>
    <property type="match status" value="1"/>
</dbReference>
<dbReference type="AlphaFoldDB" id="G0UDA0"/>
<dbReference type="SUPFAM" id="SSF51316">
    <property type="entry name" value="Mss4-like"/>
    <property type="match status" value="1"/>
</dbReference>
<dbReference type="GO" id="GO:0006979">
    <property type="term" value="P:response to oxidative stress"/>
    <property type="evidence" value="ECO:0007669"/>
    <property type="project" value="InterPro"/>
</dbReference>
<evidence type="ECO:0000256" key="3">
    <source>
        <dbReference type="ARBA" id="ARBA00022723"/>
    </source>
</evidence>
<keyword evidence="3" id="KW-0479">Metal-binding</keyword>
<dbReference type="GO" id="GO:0046872">
    <property type="term" value="F:metal ion binding"/>
    <property type="evidence" value="ECO:0007669"/>
    <property type="project" value="UniProtKB-KW"/>
</dbReference>
<dbReference type="InterPro" id="IPR011057">
    <property type="entry name" value="Mss4-like_sf"/>
</dbReference>
<dbReference type="VEuPathDB" id="TriTrypDB:TvY486_1112950"/>
<sequence>MCLRKRALASEWSKLPLRTVPALTISSSHRLLFISSLNAMTHCANEAQADGSKNVGEEEWRARLTPQQFRVLREKATDTRFGPYFNHFAPGTYHCVGCGTLLYTSAMKFYCQCGWPSFFDCVPLSVREAPDRDGIRTEILCNACNGHLGHIFRGEGFNNPPPNERHCVNESAIYFKPQDE</sequence>
<keyword evidence="5" id="KW-0560">Oxidoreductase</keyword>
<evidence type="ECO:0000256" key="5">
    <source>
        <dbReference type="ARBA" id="ARBA00023002"/>
    </source>
</evidence>
<evidence type="ECO:0000256" key="4">
    <source>
        <dbReference type="ARBA" id="ARBA00022833"/>
    </source>
</evidence>
<dbReference type="PANTHER" id="PTHR46081">
    <property type="entry name" value="PEPTIDE METHIONINE SULFOXIDE REDUCTASE 2"/>
    <property type="match status" value="1"/>
</dbReference>